<comment type="caution">
    <text evidence="2">The sequence shown here is derived from an EMBL/GenBank/DDBJ whole genome shotgun (WGS) entry which is preliminary data.</text>
</comment>
<evidence type="ECO:0000313" key="3">
    <source>
        <dbReference type="Proteomes" id="UP001597018"/>
    </source>
</evidence>
<dbReference type="SMART" id="SM00347">
    <property type="entry name" value="HTH_MARR"/>
    <property type="match status" value="1"/>
</dbReference>
<name>A0ABW3FSQ4_9PSEU</name>
<feature type="domain" description="HTH marR-type" evidence="1">
    <location>
        <begin position="30"/>
        <end position="165"/>
    </location>
</feature>
<reference evidence="3" key="1">
    <citation type="journal article" date="2019" name="Int. J. Syst. Evol. Microbiol.">
        <title>The Global Catalogue of Microorganisms (GCM) 10K type strain sequencing project: providing services to taxonomists for standard genome sequencing and annotation.</title>
        <authorList>
            <consortium name="The Broad Institute Genomics Platform"/>
            <consortium name="The Broad Institute Genome Sequencing Center for Infectious Disease"/>
            <person name="Wu L."/>
            <person name="Ma J."/>
        </authorList>
    </citation>
    <scope>NUCLEOTIDE SEQUENCE [LARGE SCALE GENOMIC DNA]</scope>
    <source>
        <strain evidence="3">CCUG 56401</strain>
    </source>
</reference>
<dbReference type="Pfam" id="PF12802">
    <property type="entry name" value="MarR_2"/>
    <property type="match status" value="1"/>
</dbReference>
<dbReference type="EMBL" id="JBHTIW010000008">
    <property type="protein sequence ID" value="MFD0920779.1"/>
    <property type="molecule type" value="Genomic_DNA"/>
</dbReference>
<dbReference type="InterPro" id="IPR039422">
    <property type="entry name" value="MarR/SlyA-like"/>
</dbReference>
<dbReference type="PROSITE" id="PS50995">
    <property type="entry name" value="HTH_MARR_2"/>
    <property type="match status" value="1"/>
</dbReference>
<accession>A0ABW3FSQ4</accession>
<dbReference type="Proteomes" id="UP001597018">
    <property type="component" value="Unassembled WGS sequence"/>
</dbReference>
<dbReference type="InterPro" id="IPR036388">
    <property type="entry name" value="WH-like_DNA-bd_sf"/>
</dbReference>
<evidence type="ECO:0000313" key="2">
    <source>
        <dbReference type="EMBL" id="MFD0920779.1"/>
    </source>
</evidence>
<keyword evidence="3" id="KW-1185">Reference proteome</keyword>
<evidence type="ECO:0000259" key="1">
    <source>
        <dbReference type="PROSITE" id="PS50995"/>
    </source>
</evidence>
<protein>
    <submittedName>
        <fullName evidence="2">MarR family winged helix-turn-helix transcriptional regulator</fullName>
    </submittedName>
</protein>
<dbReference type="Gene3D" id="1.10.10.10">
    <property type="entry name" value="Winged helix-like DNA-binding domain superfamily/Winged helix DNA-binding domain"/>
    <property type="match status" value="1"/>
</dbReference>
<dbReference type="InterPro" id="IPR000835">
    <property type="entry name" value="HTH_MarR-typ"/>
</dbReference>
<sequence>MSDSTAPHQDGVDRIQQAWQRERPGIPVSSIGVITRIWRVAKLLDDERRRTNARLGLDAATRDLLSTLRRAGPPYRLPAGEIARQSLVSAGAISQRVARAEQRGLVRRHKGGADGRQVQVELTDAGHQLIEDRVEDLLRHEETLLRALDDRQRDQLADLLRILLSDLTERFGADDRP</sequence>
<proteinExistence type="predicted"/>
<gene>
    <name evidence="2" type="ORF">ACFQ16_13580</name>
</gene>
<dbReference type="PANTHER" id="PTHR33164">
    <property type="entry name" value="TRANSCRIPTIONAL REGULATOR, MARR FAMILY"/>
    <property type="match status" value="1"/>
</dbReference>
<dbReference type="SUPFAM" id="SSF46785">
    <property type="entry name" value="Winged helix' DNA-binding domain"/>
    <property type="match status" value="1"/>
</dbReference>
<dbReference type="InterPro" id="IPR036390">
    <property type="entry name" value="WH_DNA-bd_sf"/>
</dbReference>
<organism evidence="2 3">
    <name type="scientific">Saccharopolyspora rosea</name>
    <dbReference type="NCBI Taxonomy" id="524884"/>
    <lineage>
        <taxon>Bacteria</taxon>
        <taxon>Bacillati</taxon>
        <taxon>Actinomycetota</taxon>
        <taxon>Actinomycetes</taxon>
        <taxon>Pseudonocardiales</taxon>
        <taxon>Pseudonocardiaceae</taxon>
        <taxon>Saccharopolyspora</taxon>
    </lineage>
</organism>
<dbReference type="RefSeq" id="WP_263253941.1">
    <property type="nucleotide sequence ID" value="NZ_BAABLT010000006.1"/>
</dbReference>
<dbReference type="PANTHER" id="PTHR33164:SF104">
    <property type="entry name" value="TRANSCRIPTIONAL REGULATORY PROTEIN"/>
    <property type="match status" value="1"/>
</dbReference>